<evidence type="ECO:0000256" key="1">
    <source>
        <dbReference type="SAM" id="Phobius"/>
    </source>
</evidence>
<dbReference type="AlphaFoldDB" id="A0A433JWY7"/>
<feature type="transmembrane region" description="Helical" evidence="1">
    <location>
        <begin position="249"/>
        <end position="269"/>
    </location>
</feature>
<keyword evidence="1" id="KW-1133">Transmembrane helix</keyword>
<dbReference type="InterPro" id="IPR047928">
    <property type="entry name" value="Perm_prefix_1"/>
</dbReference>
<evidence type="ECO:0000313" key="2">
    <source>
        <dbReference type="EMBL" id="RUR03483.1"/>
    </source>
</evidence>
<evidence type="ECO:0000313" key="3">
    <source>
        <dbReference type="Proteomes" id="UP000274909"/>
    </source>
</evidence>
<dbReference type="EMBL" id="RZGZ01000001">
    <property type="protein sequence ID" value="RUR03483.1"/>
    <property type="molecule type" value="Genomic_DNA"/>
</dbReference>
<feature type="transmembrane region" description="Helical" evidence="1">
    <location>
        <begin position="90"/>
        <end position="113"/>
    </location>
</feature>
<dbReference type="Pfam" id="PF22564">
    <property type="entry name" value="HAAS"/>
    <property type="match status" value="1"/>
</dbReference>
<dbReference type="RefSeq" id="WP_127046919.1">
    <property type="nucleotide sequence ID" value="NZ_RZGZ01000001.1"/>
</dbReference>
<feature type="transmembrane region" description="Helical" evidence="1">
    <location>
        <begin position="119"/>
        <end position="145"/>
    </location>
</feature>
<dbReference type="Proteomes" id="UP000274909">
    <property type="component" value="Unassembled WGS sequence"/>
</dbReference>
<name>A0A433JWY7_9MICO</name>
<gene>
    <name evidence="2" type="ORF">ELQ94_02785</name>
</gene>
<protein>
    <submittedName>
        <fullName evidence="2">Uncharacterized protein</fullName>
    </submittedName>
</protein>
<reference evidence="2 3" key="1">
    <citation type="submission" date="2018-12" db="EMBL/GenBank/DDBJ databases">
        <authorList>
            <person name="Li F."/>
        </authorList>
    </citation>
    <scope>NUCLEOTIDE SEQUENCE [LARGE SCALE GENOMIC DNA]</scope>
    <source>
        <strain evidence="2 3">EGI 6500705</strain>
    </source>
</reference>
<keyword evidence="1" id="KW-0472">Membrane</keyword>
<dbReference type="OrthoDB" id="3171769at2"/>
<sequence>MTPHSTLTERYVAAAVRSLPENQRDDVERELRASIEDDIDARIESGVSSDAAERDVLTELGDPSGLAARYSERPLYLIGPTNFLVYRRTLVLIVSMVAPIASIASGAAHALAGDAIGEIIASVVVTAFTSAIQIAFWLTLVFAVLDWSGASRRGPLVPWTVESLPDVPERRAQLGDTIASLVFLGLAVAFVFYQQFLPVAWNREGAVDAPLLDPALWSSWIPVILVLMVLEAVSTIVKYRAGGWTWPLAILNIVLASAGGAVVAVLALAGSLYNPAFFAAFPWGTSAGILGVIAVGTAVLSIVIALWDAIDGVVRTARMPRGSRA</sequence>
<feature type="transmembrane region" description="Helical" evidence="1">
    <location>
        <begin position="178"/>
        <end position="197"/>
    </location>
</feature>
<dbReference type="NCBIfam" id="NF038403">
    <property type="entry name" value="perm_prefix_1"/>
    <property type="match status" value="1"/>
</dbReference>
<proteinExistence type="predicted"/>
<organism evidence="2 3">
    <name type="scientific">Labedella endophytica</name>
    <dbReference type="NCBI Taxonomy" id="1523160"/>
    <lineage>
        <taxon>Bacteria</taxon>
        <taxon>Bacillati</taxon>
        <taxon>Actinomycetota</taxon>
        <taxon>Actinomycetes</taxon>
        <taxon>Micrococcales</taxon>
        <taxon>Microbacteriaceae</taxon>
        <taxon>Labedella</taxon>
    </lineage>
</organism>
<keyword evidence="3" id="KW-1185">Reference proteome</keyword>
<comment type="caution">
    <text evidence="2">The sequence shown here is derived from an EMBL/GenBank/DDBJ whole genome shotgun (WGS) entry which is preliminary data.</text>
</comment>
<feature type="transmembrane region" description="Helical" evidence="1">
    <location>
        <begin position="289"/>
        <end position="310"/>
    </location>
</feature>
<keyword evidence="1" id="KW-0812">Transmembrane</keyword>
<feature type="transmembrane region" description="Helical" evidence="1">
    <location>
        <begin position="217"/>
        <end position="237"/>
    </location>
</feature>
<accession>A0A433JWY7</accession>